<dbReference type="GO" id="GO:0036444">
    <property type="term" value="P:calcium import into the mitochondrion"/>
    <property type="evidence" value="ECO:0007669"/>
    <property type="project" value="TreeGrafter"/>
</dbReference>
<reference evidence="13 14" key="1">
    <citation type="submission" date="2021-09" db="EMBL/GenBank/DDBJ databases">
        <title>Genomic insights and catalytic innovation underlie evolution of tropane alkaloids biosynthesis.</title>
        <authorList>
            <person name="Wang Y.-J."/>
            <person name="Tian T."/>
            <person name="Huang J.-P."/>
            <person name="Huang S.-X."/>
        </authorList>
    </citation>
    <scope>NUCLEOTIDE SEQUENCE [LARGE SCALE GENOMIC DNA]</scope>
    <source>
        <strain evidence="13">KIB-2018</strain>
        <tissue evidence="13">Leaf</tissue>
    </source>
</reference>
<protein>
    <recommendedName>
        <fullName evidence="12">Calcium uniporter protein C-terminal domain-containing protein</fullName>
    </recommendedName>
</protein>
<evidence type="ECO:0000256" key="1">
    <source>
        <dbReference type="ARBA" id="ARBA00004141"/>
    </source>
</evidence>
<dbReference type="GO" id="GO:0051560">
    <property type="term" value="P:mitochondrial calcium ion homeostasis"/>
    <property type="evidence" value="ECO:0007669"/>
    <property type="project" value="InterPro"/>
</dbReference>
<evidence type="ECO:0000256" key="3">
    <source>
        <dbReference type="ARBA" id="ARBA00022448"/>
    </source>
</evidence>
<keyword evidence="7 11" id="KW-1133">Transmembrane helix</keyword>
<dbReference type="EMBL" id="JAIWQS010000003">
    <property type="protein sequence ID" value="KAJ8770724.1"/>
    <property type="molecule type" value="Genomic_DNA"/>
</dbReference>
<keyword evidence="8" id="KW-0406">Ion transport</keyword>
<evidence type="ECO:0000256" key="10">
    <source>
        <dbReference type="SAM" id="MobiDB-lite"/>
    </source>
</evidence>
<dbReference type="GO" id="GO:1990246">
    <property type="term" value="C:uniplex complex"/>
    <property type="evidence" value="ECO:0007669"/>
    <property type="project" value="TreeGrafter"/>
</dbReference>
<dbReference type="GO" id="GO:0015292">
    <property type="term" value="F:uniporter activity"/>
    <property type="evidence" value="ECO:0007669"/>
    <property type="project" value="TreeGrafter"/>
</dbReference>
<sequence>MSSKKALAQRLFRISKFASRSLTNCRISSPSPQSRIQKSSGKANIAPAPAPEENETFRRSFHKREIFRPTELRPTHIGDKLAEKLKAFDVAKDRIQLGCLRPPRIERSATDDLTVQDVRKLFRLAQLEMVKSRLRQADKAWITYSELVQTCGLVCSDLEQAKQVANILDESASVLVLGKVVYLKPEKVVNIIGGLIQLPATKPNDPRRKELEEMEKQKAEIDQKAKTLVLRELWCGLGFLVVQTVGFMRLTFWELTWDVMEPICFYLTSIYFMAGYAFFLRTSKEPSFEGFYQSRFSDKQKKLMKLHNFDLEKYTELRKICNPYSSSSEQPISFDK</sequence>
<evidence type="ECO:0000256" key="8">
    <source>
        <dbReference type="ARBA" id="ARBA00023065"/>
    </source>
</evidence>
<evidence type="ECO:0000256" key="7">
    <source>
        <dbReference type="ARBA" id="ARBA00022989"/>
    </source>
</evidence>
<dbReference type="GO" id="GO:0005262">
    <property type="term" value="F:calcium channel activity"/>
    <property type="evidence" value="ECO:0007669"/>
    <property type="project" value="TreeGrafter"/>
</dbReference>
<evidence type="ECO:0000313" key="14">
    <source>
        <dbReference type="Proteomes" id="UP001159364"/>
    </source>
</evidence>
<evidence type="ECO:0000256" key="2">
    <source>
        <dbReference type="ARBA" id="ARBA00005653"/>
    </source>
</evidence>
<evidence type="ECO:0000256" key="9">
    <source>
        <dbReference type="ARBA" id="ARBA00023136"/>
    </source>
</evidence>
<keyword evidence="5 11" id="KW-0812">Transmembrane</keyword>
<accession>A0AAV8TXG8</accession>
<gene>
    <name evidence="13" type="ORF">K2173_021371</name>
</gene>
<feature type="domain" description="Calcium uniporter protein C-terminal" evidence="12">
    <location>
        <begin position="159"/>
        <end position="317"/>
    </location>
</feature>
<comment type="similarity">
    <text evidence="2">Belongs to the MCU (TC 1.A.77) family.</text>
</comment>
<evidence type="ECO:0000259" key="12">
    <source>
        <dbReference type="Pfam" id="PF04678"/>
    </source>
</evidence>
<dbReference type="AlphaFoldDB" id="A0AAV8TXG8"/>
<dbReference type="PANTHER" id="PTHR13462:SF31">
    <property type="entry name" value="CALCIUM UNIPORTER PROTEIN 1, MITOCHONDRIAL"/>
    <property type="match status" value="1"/>
</dbReference>
<comment type="caution">
    <text evidence="13">The sequence shown here is derived from an EMBL/GenBank/DDBJ whole genome shotgun (WGS) entry which is preliminary data.</text>
</comment>
<keyword evidence="14" id="KW-1185">Reference proteome</keyword>
<dbReference type="Pfam" id="PF04678">
    <property type="entry name" value="MCU"/>
    <property type="match status" value="1"/>
</dbReference>
<feature type="transmembrane region" description="Helical" evidence="11">
    <location>
        <begin position="259"/>
        <end position="279"/>
    </location>
</feature>
<comment type="subcellular location">
    <subcellularLocation>
        <location evidence="1">Membrane</location>
        <topology evidence="1">Multi-pass membrane protein</topology>
    </subcellularLocation>
</comment>
<proteinExistence type="inferred from homology"/>
<evidence type="ECO:0000256" key="6">
    <source>
        <dbReference type="ARBA" id="ARBA00022837"/>
    </source>
</evidence>
<evidence type="ECO:0000256" key="5">
    <source>
        <dbReference type="ARBA" id="ARBA00022692"/>
    </source>
</evidence>
<evidence type="ECO:0000256" key="11">
    <source>
        <dbReference type="SAM" id="Phobius"/>
    </source>
</evidence>
<name>A0AAV8TXG8_9ROSI</name>
<keyword evidence="3" id="KW-0813">Transport</keyword>
<dbReference type="InterPro" id="IPR039055">
    <property type="entry name" value="MCU_fam"/>
</dbReference>
<feature type="region of interest" description="Disordered" evidence="10">
    <location>
        <begin position="26"/>
        <end position="55"/>
    </location>
</feature>
<feature type="transmembrane region" description="Helical" evidence="11">
    <location>
        <begin position="233"/>
        <end position="253"/>
    </location>
</feature>
<evidence type="ECO:0000313" key="13">
    <source>
        <dbReference type="EMBL" id="KAJ8770724.1"/>
    </source>
</evidence>
<dbReference type="Proteomes" id="UP001159364">
    <property type="component" value="Linkage Group LG03"/>
</dbReference>
<feature type="compositionally biased region" description="Polar residues" evidence="10">
    <location>
        <begin position="26"/>
        <end position="42"/>
    </location>
</feature>
<keyword evidence="9 11" id="KW-0472">Membrane</keyword>
<evidence type="ECO:0000256" key="4">
    <source>
        <dbReference type="ARBA" id="ARBA00022568"/>
    </source>
</evidence>
<dbReference type="PANTHER" id="PTHR13462">
    <property type="entry name" value="CALCIUM UNIPORTER PROTEIN, MITOCHONDRIAL"/>
    <property type="match status" value="1"/>
</dbReference>
<keyword evidence="4" id="KW-0109">Calcium transport</keyword>
<dbReference type="InterPro" id="IPR006769">
    <property type="entry name" value="MCU_C"/>
</dbReference>
<keyword evidence="6" id="KW-0106">Calcium</keyword>
<organism evidence="13 14">
    <name type="scientific">Erythroxylum novogranatense</name>
    <dbReference type="NCBI Taxonomy" id="1862640"/>
    <lineage>
        <taxon>Eukaryota</taxon>
        <taxon>Viridiplantae</taxon>
        <taxon>Streptophyta</taxon>
        <taxon>Embryophyta</taxon>
        <taxon>Tracheophyta</taxon>
        <taxon>Spermatophyta</taxon>
        <taxon>Magnoliopsida</taxon>
        <taxon>eudicotyledons</taxon>
        <taxon>Gunneridae</taxon>
        <taxon>Pentapetalae</taxon>
        <taxon>rosids</taxon>
        <taxon>fabids</taxon>
        <taxon>Malpighiales</taxon>
        <taxon>Erythroxylaceae</taxon>
        <taxon>Erythroxylum</taxon>
    </lineage>
</organism>